<accession>A0A4Q9GXF3</accession>
<dbReference type="PANTHER" id="PTHR37539:SF1">
    <property type="entry name" value="ER-BOUND OXYGENASE MPAB_MPAB'_RUBBER OXYGENASE CATALYTIC DOMAIN-CONTAINING PROTEIN"/>
    <property type="match status" value="1"/>
</dbReference>
<dbReference type="InterPro" id="IPR018713">
    <property type="entry name" value="MPAB/Lcp_cat_dom"/>
</dbReference>
<sequence length="434" mass="47441">MSCPLAPSVDAVVGGAPAGAALDPVYPVHPLPPSRHGQSPARSRQMVARLRWFAGRHAEPDAGQWAQMGQALWLGDPLADHLMVWMRQQGMGKAWKQFEALLATPQALPSDTPEPLARYLREARRWPAWVEPDRLARGAAVLHGTGLHGMMVLRDAGLMAGYQAAGLNKPLIHTGALAKGAQRRIAETTAWWLACTAPGGLADNGPGVQMTLRVRLMHALVRHQLAHDADWDANTWGLAINQHDMQATYLGFSVVQLIALKSTGTWLSRQDSEDVMHLWRAIGWLMGVDEALLVSSEQEGRVALYRNLLSQAPADDSSVALARALMDEPLQRRYADWPKLRGWLNKHRHLSLVQWFVGARGMRALGLPLTLPWYPVLTAAPKAASSVLAALSPVWRANRVVRGLAEQQAYLKVLMGDVPACPHQLGRVAGQADA</sequence>
<evidence type="ECO:0000313" key="2">
    <source>
        <dbReference type="EMBL" id="TBO29460.1"/>
    </source>
</evidence>
<gene>
    <name evidence="2" type="ORF">EYS42_13165</name>
</gene>
<dbReference type="PANTHER" id="PTHR37539">
    <property type="entry name" value="SECRETED PROTEIN-RELATED"/>
    <property type="match status" value="1"/>
</dbReference>
<protein>
    <submittedName>
        <fullName evidence="2">DUF2236 domain-containing protein</fullName>
    </submittedName>
</protein>
<organism evidence="2 3">
    <name type="scientific">Aquabacterium lacunae</name>
    <dbReference type="NCBI Taxonomy" id="2528630"/>
    <lineage>
        <taxon>Bacteria</taxon>
        <taxon>Pseudomonadati</taxon>
        <taxon>Pseudomonadota</taxon>
        <taxon>Betaproteobacteria</taxon>
        <taxon>Burkholderiales</taxon>
        <taxon>Aquabacterium</taxon>
    </lineage>
</organism>
<evidence type="ECO:0000313" key="3">
    <source>
        <dbReference type="Proteomes" id="UP000292120"/>
    </source>
</evidence>
<dbReference type="Proteomes" id="UP000292120">
    <property type="component" value="Unassembled WGS sequence"/>
</dbReference>
<name>A0A4Q9GXF3_9BURK</name>
<dbReference type="EMBL" id="SIXI01000005">
    <property type="protein sequence ID" value="TBO29460.1"/>
    <property type="molecule type" value="Genomic_DNA"/>
</dbReference>
<comment type="caution">
    <text evidence="2">The sequence shown here is derived from an EMBL/GenBank/DDBJ whole genome shotgun (WGS) entry which is preliminary data.</text>
</comment>
<reference evidence="2 3" key="1">
    <citation type="submission" date="2019-02" db="EMBL/GenBank/DDBJ databases">
        <title>Aquabacterium sp. strain KMB7.</title>
        <authorList>
            <person name="Chen W.-M."/>
        </authorList>
    </citation>
    <scope>NUCLEOTIDE SEQUENCE [LARGE SCALE GENOMIC DNA]</scope>
    <source>
        <strain evidence="2 3">KMB7</strain>
    </source>
</reference>
<dbReference type="GO" id="GO:0016491">
    <property type="term" value="F:oxidoreductase activity"/>
    <property type="evidence" value="ECO:0007669"/>
    <property type="project" value="InterPro"/>
</dbReference>
<dbReference type="AlphaFoldDB" id="A0A4Q9GXF3"/>
<proteinExistence type="predicted"/>
<dbReference type="Pfam" id="PF09995">
    <property type="entry name" value="MPAB_Lcp_cat"/>
    <property type="match status" value="1"/>
</dbReference>
<keyword evidence="3" id="KW-1185">Reference proteome</keyword>
<dbReference type="OrthoDB" id="6072815at2"/>
<dbReference type="InterPro" id="IPR037473">
    <property type="entry name" value="Lcp-like"/>
</dbReference>
<feature type="domain" description="ER-bound oxygenase mpaB/mpaB'/Rubber oxygenase catalytic" evidence="1">
    <location>
        <begin position="151"/>
        <end position="373"/>
    </location>
</feature>
<evidence type="ECO:0000259" key="1">
    <source>
        <dbReference type="Pfam" id="PF09995"/>
    </source>
</evidence>